<name>A0AAV9BJR5_ACOGR</name>
<keyword evidence="4" id="KW-0238">DNA-binding</keyword>
<evidence type="ECO:0000256" key="1">
    <source>
        <dbReference type="ARBA" id="ARBA00004123"/>
    </source>
</evidence>
<feature type="domain" description="HTH myb-type" evidence="9">
    <location>
        <begin position="32"/>
        <end position="85"/>
    </location>
</feature>
<feature type="compositionally biased region" description="Polar residues" evidence="7">
    <location>
        <begin position="1"/>
        <end position="12"/>
    </location>
</feature>
<dbReference type="PROSITE" id="PS50090">
    <property type="entry name" value="MYB_LIKE"/>
    <property type="match status" value="1"/>
</dbReference>
<dbReference type="PANTHER" id="PTHR47995:SF18">
    <property type="entry name" value="TRANSCRIPTION FACTOR MYB65"/>
    <property type="match status" value="1"/>
</dbReference>
<dbReference type="SUPFAM" id="SSF46689">
    <property type="entry name" value="Homeodomain-like"/>
    <property type="match status" value="1"/>
</dbReference>
<dbReference type="EMBL" id="JAUJYN010000002">
    <property type="protein sequence ID" value="KAK1277063.1"/>
    <property type="molecule type" value="Genomic_DNA"/>
</dbReference>
<feature type="domain" description="Myb-like" evidence="8">
    <location>
        <begin position="28"/>
        <end position="81"/>
    </location>
</feature>
<evidence type="ECO:0000256" key="2">
    <source>
        <dbReference type="ARBA" id="ARBA00022737"/>
    </source>
</evidence>
<comment type="caution">
    <text evidence="10">The sequence shown here is derived from an EMBL/GenBank/DDBJ whole genome shotgun (WGS) entry which is preliminary data.</text>
</comment>
<protein>
    <submittedName>
        <fullName evidence="10">Transcription factor MYB3</fullName>
    </submittedName>
</protein>
<sequence>MSMSGMASTSVVGGSYGMGSTPRTGVLELKSKRKRWSMEEDQILLDQIKKHGAEKWDRLRNVPGLNSRSSKSCRLRWLNHLRPNLKKRPFTEEEGHIVIQHQKIKEMRNKWTQIADRWYKFLAPAN</sequence>
<proteinExistence type="predicted"/>
<evidence type="ECO:0000256" key="6">
    <source>
        <dbReference type="ARBA" id="ARBA00023242"/>
    </source>
</evidence>
<dbReference type="Pfam" id="PF13921">
    <property type="entry name" value="Myb_DNA-bind_6"/>
    <property type="match status" value="1"/>
</dbReference>
<dbReference type="AlphaFoldDB" id="A0AAV9BJR5"/>
<dbReference type="Proteomes" id="UP001179952">
    <property type="component" value="Unassembled WGS sequence"/>
</dbReference>
<feature type="region of interest" description="Disordered" evidence="7">
    <location>
        <begin position="1"/>
        <end position="23"/>
    </location>
</feature>
<organism evidence="10 11">
    <name type="scientific">Acorus gramineus</name>
    <name type="common">Dwarf sweet flag</name>
    <dbReference type="NCBI Taxonomy" id="55184"/>
    <lineage>
        <taxon>Eukaryota</taxon>
        <taxon>Viridiplantae</taxon>
        <taxon>Streptophyta</taxon>
        <taxon>Embryophyta</taxon>
        <taxon>Tracheophyta</taxon>
        <taxon>Spermatophyta</taxon>
        <taxon>Magnoliopsida</taxon>
        <taxon>Liliopsida</taxon>
        <taxon>Acoraceae</taxon>
        <taxon>Acorus</taxon>
    </lineage>
</organism>
<dbReference type="GO" id="GO:0003677">
    <property type="term" value="F:DNA binding"/>
    <property type="evidence" value="ECO:0007669"/>
    <property type="project" value="UniProtKB-KW"/>
</dbReference>
<evidence type="ECO:0000259" key="9">
    <source>
        <dbReference type="PROSITE" id="PS51294"/>
    </source>
</evidence>
<dbReference type="PROSITE" id="PS51294">
    <property type="entry name" value="HTH_MYB"/>
    <property type="match status" value="1"/>
</dbReference>
<keyword evidence="3" id="KW-0805">Transcription regulation</keyword>
<evidence type="ECO:0000256" key="3">
    <source>
        <dbReference type="ARBA" id="ARBA00023015"/>
    </source>
</evidence>
<evidence type="ECO:0000313" key="11">
    <source>
        <dbReference type="Proteomes" id="UP001179952"/>
    </source>
</evidence>
<keyword evidence="6" id="KW-0539">Nucleus</keyword>
<dbReference type="InterPro" id="IPR017930">
    <property type="entry name" value="Myb_dom"/>
</dbReference>
<dbReference type="PANTHER" id="PTHR47995">
    <property type="entry name" value="TRANSCRIPTION FACTOR MYB33-RELATED"/>
    <property type="match status" value="1"/>
</dbReference>
<dbReference type="InterPro" id="IPR009057">
    <property type="entry name" value="Homeodomain-like_sf"/>
</dbReference>
<dbReference type="SMART" id="SM00717">
    <property type="entry name" value="SANT"/>
    <property type="match status" value="1"/>
</dbReference>
<reference evidence="10" key="1">
    <citation type="journal article" date="2023" name="Nat. Commun.">
        <title>Diploid and tetraploid genomes of Acorus and the evolution of monocots.</title>
        <authorList>
            <person name="Ma L."/>
            <person name="Liu K.W."/>
            <person name="Li Z."/>
            <person name="Hsiao Y.Y."/>
            <person name="Qi Y."/>
            <person name="Fu T."/>
            <person name="Tang G.D."/>
            <person name="Zhang D."/>
            <person name="Sun W.H."/>
            <person name="Liu D.K."/>
            <person name="Li Y."/>
            <person name="Chen G.Z."/>
            <person name="Liu X.D."/>
            <person name="Liao X.Y."/>
            <person name="Jiang Y.T."/>
            <person name="Yu X."/>
            <person name="Hao Y."/>
            <person name="Huang J."/>
            <person name="Zhao X.W."/>
            <person name="Ke S."/>
            <person name="Chen Y.Y."/>
            <person name="Wu W.L."/>
            <person name="Hsu J.L."/>
            <person name="Lin Y.F."/>
            <person name="Huang M.D."/>
            <person name="Li C.Y."/>
            <person name="Huang L."/>
            <person name="Wang Z.W."/>
            <person name="Zhao X."/>
            <person name="Zhong W.Y."/>
            <person name="Peng D.H."/>
            <person name="Ahmad S."/>
            <person name="Lan S."/>
            <person name="Zhang J.S."/>
            <person name="Tsai W.C."/>
            <person name="Van de Peer Y."/>
            <person name="Liu Z.J."/>
        </authorList>
    </citation>
    <scope>NUCLEOTIDE SEQUENCE</scope>
    <source>
        <strain evidence="10">SCP</strain>
    </source>
</reference>
<evidence type="ECO:0000259" key="8">
    <source>
        <dbReference type="PROSITE" id="PS50090"/>
    </source>
</evidence>
<evidence type="ECO:0000256" key="5">
    <source>
        <dbReference type="ARBA" id="ARBA00023163"/>
    </source>
</evidence>
<comment type="subcellular location">
    <subcellularLocation>
        <location evidence="1">Nucleus</location>
    </subcellularLocation>
</comment>
<keyword evidence="5" id="KW-0804">Transcription</keyword>
<evidence type="ECO:0000256" key="7">
    <source>
        <dbReference type="SAM" id="MobiDB-lite"/>
    </source>
</evidence>
<dbReference type="Gene3D" id="1.10.10.60">
    <property type="entry name" value="Homeodomain-like"/>
    <property type="match status" value="1"/>
</dbReference>
<keyword evidence="2" id="KW-0677">Repeat</keyword>
<dbReference type="GO" id="GO:0005634">
    <property type="term" value="C:nucleus"/>
    <property type="evidence" value="ECO:0007669"/>
    <property type="project" value="UniProtKB-SubCell"/>
</dbReference>
<keyword evidence="11" id="KW-1185">Reference proteome</keyword>
<dbReference type="InterPro" id="IPR001005">
    <property type="entry name" value="SANT/Myb"/>
</dbReference>
<evidence type="ECO:0000313" key="10">
    <source>
        <dbReference type="EMBL" id="KAK1277063.1"/>
    </source>
</evidence>
<accession>A0AAV9BJR5</accession>
<dbReference type="CDD" id="cd00167">
    <property type="entry name" value="SANT"/>
    <property type="match status" value="1"/>
</dbReference>
<evidence type="ECO:0000256" key="4">
    <source>
        <dbReference type="ARBA" id="ARBA00023125"/>
    </source>
</evidence>
<gene>
    <name evidence="10" type="ORF">QJS04_geneDACA003549</name>
</gene>
<reference evidence="10" key="2">
    <citation type="submission" date="2023-06" db="EMBL/GenBank/DDBJ databases">
        <authorList>
            <person name="Ma L."/>
            <person name="Liu K.-W."/>
            <person name="Li Z."/>
            <person name="Hsiao Y.-Y."/>
            <person name="Qi Y."/>
            <person name="Fu T."/>
            <person name="Tang G."/>
            <person name="Zhang D."/>
            <person name="Sun W.-H."/>
            <person name="Liu D.-K."/>
            <person name="Li Y."/>
            <person name="Chen G.-Z."/>
            <person name="Liu X.-D."/>
            <person name="Liao X.-Y."/>
            <person name="Jiang Y.-T."/>
            <person name="Yu X."/>
            <person name="Hao Y."/>
            <person name="Huang J."/>
            <person name="Zhao X.-W."/>
            <person name="Ke S."/>
            <person name="Chen Y.-Y."/>
            <person name="Wu W.-L."/>
            <person name="Hsu J.-L."/>
            <person name="Lin Y.-F."/>
            <person name="Huang M.-D."/>
            <person name="Li C.-Y."/>
            <person name="Huang L."/>
            <person name="Wang Z.-W."/>
            <person name="Zhao X."/>
            <person name="Zhong W.-Y."/>
            <person name="Peng D.-H."/>
            <person name="Ahmad S."/>
            <person name="Lan S."/>
            <person name="Zhang J.-S."/>
            <person name="Tsai W.-C."/>
            <person name="Van De Peer Y."/>
            <person name="Liu Z.-J."/>
        </authorList>
    </citation>
    <scope>NUCLEOTIDE SEQUENCE</scope>
    <source>
        <strain evidence="10">SCP</strain>
        <tissue evidence="10">Leaves</tissue>
    </source>
</reference>